<feature type="transmembrane region" description="Helical" evidence="9">
    <location>
        <begin position="22"/>
        <end position="44"/>
    </location>
</feature>
<evidence type="ECO:0000256" key="9">
    <source>
        <dbReference type="SAM" id="Phobius"/>
    </source>
</evidence>
<protein>
    <recommendedName>
        <fullName evidence="10">Amino acid transporter transmembrane domain-containing protein</fullName>
    </recommendedName>
</protein>
<dbReference type="Pfam" id="PF01490">
    <property type="entry name" value="Aa_trans"/>
    <property type="match status" value="1"/>
</dbReference>
<dbReference type="EMBL" id="VLTN01000060">
    <property type="protein sequence ID" value="KAA0147879.1"/>
    <property type="molecule type" value="Genomic_DNA"/>
</dbReference>
<feature type="domain" description="Amino acid transporter transmembrane" evidence="10">
    <location>
        <begin position="24"/>
        <end position="325"/>
    </location>
</feature>
<evidence type="ECO:0000256" key="5">
    <source>
        <dbReference type="ARBA" id="ARBA00022970"/>
    </source>
</evidence>
<reference evidence="13 14" key="1">
    <citation type="submission" date="2019-07" db="EMBL/GenBank/DDBJ databases">
        <title>Genomes of Cafeteria roenbergensis.</title>
        <authorList>
            <person name="Fischer M.G."/>
            <person name="Hackl T."/>
            <person name="Roman M."/>
        </authorList>
    </citation>
    <scope>NUCLEOTIDE SEQUENCE [LARGE SCALE GENOMIC DNA]</scope>
    <source>
        <strain evidence="11 13">BVI</strain>
        <strain evidence="12 14">Cflag</strain>
    </source>
</reference>
<keyword evidence="4 9" id="KW-0812">Transmembrane</keyword>
<feature type="region of interest" description="Disordered" evidence="8">
    <location>
        <begin position="458"/>
        <end position="491"/>
    </location>
</feature>
<dbReference type="Proteomes" id="UP000323011">
    <property type="component" value="Unassembled WGS sequence"/>
</dbReference>
<feature type="transmembrane region" description="Helical" evidence="9">
    <location>
        <begin position="593"/>
        <end position="617"/>
    </location>
</feature>
<comment type="caution">
    <text evidence="11">The sequence shown here is derived from an EMBL/GenBank/DDBJ whole genome shotgun (WGS) entry which is preliminary data.</text>
</comment>
<feature type="transmembrane region" description="Helical" evidence="9">
    <location>
        <begin position="50"/>
        <end position="71"/>
    </location>
</feature>
<evidence type="ECO:0000259" key="10">
    <source>
        <dbReference type="Pfam" id="PF01490"/>
    </source>
</evidence>
<feature type="transmembrane region" description="Helical" evidence="9">
    <location>
        <begin position="137"/>
        <end position="157"/>
    </location>
</feature>
<organism evidence="11 13">
    <name type="scientific">Cafeteria roenbergensis</name>
    <name type="common">Marine flagellate</name>
    <dbReference type="NCBI Taxonomy" id="33653"/>
    <lineage>
        <taxon>Eukaryota</taxon>
        <taxon>Sar</taxon>
        <taxon>Stramenopiles</taxon>
        <taxon>Bigyra</taxon>
        <taxon>Opalozoa</taxon>
        <taxon>Bicosoecida</taxon>
        <taxon>Cafeteriaceae</taxon>
        <taxon>Cafeteria</taxon>
    </lineage>
</organism>
<dbReference type="EMBL" id="VLTM01000125">
    <property type="protein sequence ID" value="KAA0150384.1"/>
    <property type="molecule type" value="Genomic_DNA"/>
</dbReference>
<evidence type="ECO:0000313" key="13">
    <source>
        <dbReference type="Proteomes" id="UP000323011"/>
    </source>
</evidence>
<comment type="subcellular location">
    <subcellularLocation>
        <location evidence="1">Membrane</location>
        <topology evidence="1">Multi-pass membrane protein</topology>
    </subcellularLocation>
</comment>
<evidence type="ECO:0000256" key="2">
    <source>
        <dbReference type="ARBA" id="ARBA00008066"/>
    </source>
</evidence>
<feature type="transmembrane region" description="Helical" evidence="9">
    <location>
        <begin position="501"/>
        <end position="522"/>
    </location>
</feature>
<proteinExistence type="inferred from homology"/>
<keyword evidence="3" id="KW-0813">Transport</keyword>
<evidence type="ECO:0000256" key="3">
    <source>
        <dbReference type="ARBA" id="ARBA00022448"/>
    </source>
</evidence>
<feature type="transmembrane region" description="Helical" evidence="9">
    <location>
        <begin position="164"/>
        <end position="182"/>
    </location>
</feature>
<keyword evidence="13" id="KW-1185">Reference proteome</keyword>
<dbReference type="PANTHER" id="PTHR22950">
    <property type="entry name" value="AMINO ACID TRANSPORTER"/>
    <property type="match status" value="1"/>
</dbReference>
<evidence type="ECO:0000313" key="14">
    <source>
        <dbReference type="Proteomes" id="UP000325113"/>
    </source>
</evidence>
<dbReference type="Proteomes" id="UP000325113">
    <property type="component" value="Unassembled WGS sequence"/>
</dbReference>
<keyword evidence="5" id="KW-0029">Amino-acid transport</keyword>
<dbReference type="OMA" id="CPIGREL"/>
<keyword evidence="7 9" id="KW-0472">Membrane</keyword>
<dbReference type="GO" id="GO:0016020">
    <property type="term" value="C:membrane"/>
    <property type="evidence" value="ECO:0007669"/>
    <property type="project" value="UniProtKB-SubCell"/>
</dbReference>
<evidence type="ECO:0000256" key="6">
    <source>
        <dbReference type="ARBA" id="ARBA00022989"/>
    </source>
</evidence>
<dbReference type="GO" id="GO:0015179">
    <property type="term" value="F:L-amino acid transmembrane transporter activity"/>
    <property type="evidence" value="ECO:0007669"/>
    <property type="project" value="TreeGrafter"/>
</dbReference>
<feature type="transmembrane region" description="Helical" evidence="9">
    <location>
        <begin position="218"/>
        <end position="237"/>
    </location>
</feature>
<evidence type="ECO:0000313" key="12">
    <source>
        <dbReference type="EMBL" id="KAA0150384.1"/>
    </source>
</evidence>
<feature type="compositionally biased region" description="Basic residues" evidence="8">
    <location>
        <begin position="462"/>
        <end position="474"/>
    </location>
</feature>
<feature type="transmembrane region" description="Helical" evidence="9">
    <location>
        <begin position="249"/>
        <end position="278"/>
    </location>
</feature>
<feature type="region of interest" description="Disordered" evidence="8">
    <location>
        <begin position="375"/>
        <end position="430"/>
    </location>
</feature>
<sequence length="618" mass="62670">MGGAEKQEGAGGCLGPHWRQELGAAATLAGSTIGAGVVSLPAAFQEAGPPVAATLMVIGVFLTITSLYYAVRAAQLGGANQYGGLCQSMGRAPRVAAELLTLLVLIGVSASLVRLAADSLAGLLPADPSSSFLTPSFLVPVACAVFVLPLSLTQALLWLQHSSIVAIIALMYVVGLLIALGVDGLRNEASTQTAPAGVTVGPGTGAWSSPSLEGALQGLPVMIYALGCQVQAVPVFAELPKAARRPARFALRVAGASVLAAGAAYGFAGTFGVFAFGWMGPMSGDVVSDLPAETSSQAARGMLCVSAMAVLPLLVWPMRRAVAALMLDGGCASRLDEGTDEEEDEEADGGDGAAVGSRCEVEVSMAGSDAVSLLDAPSTPLRASGARDGGAGRASNTPSVVRAGLTPADGRRPAASLNHAGHPRAQPPAGLLDLSFELGDEEEGGHVVGGAGVAMGFDASPRVHHPSQPRHHRARSAESVDGPAAGPPAGSCRRRFLEPGLLRRGWMSAVMLTLAVVIALAAPSIKAVFQVVGATGAAIMFFMIPPLALLRLAAWQARTHGPLSEDGAAWPRSARATAVHAVRAPEVSRCEVIGAWIFLATGVVLCIACTSAVIVGLA</sequence>
<evidence type="ECO:0000256" key="7">
    <source>
        <dbReference type="ARBA" id="ARBA00023136"/>
    </source>
</evidence>
<feature type="transmembrane region" description="Helical" evidence="9">
    <location>
        <begin position="99"/>
        <end position="117"/>
    </location>
</feature>
<dbReference type="InterPro" id="IPR013057">
    <property type="entry name" value="AA_transpt_TM"/>
</dbReference>
<feature type="transmembrane region" description="Helical" evidence="9">
    <location>
        <begin position="298"/>
        <end position="316"/>
    </location>
</feature>
<feature type="transmembrane region" description="Helical" evidence="9">
    <location>
        <begin position="528"/>
        <end position="550"/>
    </location>
</feature>
<evidence type="ECO:0000256" key="1">
    <source>
        <dbReference type="ARBA" id="ARBA00004141"/>
    </source>
</evidence>
<name>A0A5A8C5P3_CAFRO</name>
<dbReference type="AlphaFoldDB" id="A0A5A8C5P3"/>
<evidence type="ECO:0000256" key="4">
    <source>
        <dbReference type="ARBA" id="ARBA00022692"/>
    </source>
</evidence>
<gene>
    <name evidence="11" type="ORF">FNF29_07092</name>
    <name evidence="12" type="ORF">FNF31_07039</name>
</gene>
<evidence type="ECO:0000313" key="11">
    <source>
        <dbReference type="EMBL" id="KAA0147879.1"/>
    </source>
</evidence>
<feature type="compositionally biased region" description="Acidic residues" evidence="8">
    <location>
        <begin position="338"/>
        <end position="349"/>
    </location>
</feature>
<comment type="similarity">
    <text evidence="2">Belongs to the amino acid/polyamine transporter 2 family.</text>
</comment>
<evidence type="ECO:0000256" key="8">
    <source>
        <dbReference type="SAM" id="MobiDB-lite"/>
    </source>
</evidence>
<dbReference type="PANTHER" id="PTHR22950:SF458">
    <property type="entry name" value="SODIUM-COUPLED NEUTRAL AMINO ACID TRANSPORTER 11-RELATED"/>
    <property type="match status" value="1"/>
</dbReference>
<keyword evidence="6 9" id="KW-1133">Transmembrane helix</keyword>
<accession>A0A5A8C5P3</accession>
<feature type="region of interest" description="Disordered" evidence="8">
    <location>
        <begin position="335"/>
        <end position="354"/>
    </location>
</feature>